<reference evidence="1 2" key="1">
    <citation type="submission" date="2016-10" db="EMBL/GenBank/DDBJ databases">
        <title>Paenibacillus species isolates.</title>
        <authorList>
            <person name="Beno S.M."/>
        </authorList>
    </citation>
    <scope>NUCLEOTIDE SEQUENCE [LARGE SCALE GENOMIC DNA]</scope>
    <source>
        <strain evidence="1 2">FSL H7-0744</strain>
    </source>
</reference>
<organism evidence="1 2">
    <name type="scientific">Paenibacillus borealis</name>
    <dbReference type="NCBI Taxonomy" id="160799"/>
    <lineage>
        <taxon>Bacteria</taxon>
        <taxon>Bacillati</taxon>
        <taxon>Bacillota</taxon>
        <taxon>Bacilli</taxon>
        <taxon>Bacillales</taxon>
        <taxon>Paenibacillaceae</taxon>
        <taxon>Paenibacillus</taxon>
    </lineage>
</organism>
<evidence type="ECO:0000313" key="1">
    <source>
        <dbReference type="EMBL" id="OMD37164.1"/>
    </source>
</evidence>
<protein>
    <submittedName>
        <fullName evidence="1">Uncharacterized protein</fullName>
    </submittedName>
</protein>
<name>A0ABX3GUV5_PAEBO</name>
<dbReference type="RefSeq" id="WP_076114329.1">
    <property type="nucleotide sequence ID" value="NZ_MPTB01000071.1"/>
</dbReference>
<gene>
    <name evidence="1" type="ORF">BSK56_31510</name>
</gene>
<keyword evidence="2" id="KW-1185">Reference proteome</keyword>
<accession>A0ABX3GUV5</accession>
<dbReference type="Proteomes" id="UP000187412">
    <property type="component" value="Unassembled WGS sequence"/>
</dbReference>
<evidence type="ECO:0000313" key="2">
    <source>
        <dbReference type="Proteomes" id="UP000187412"/>
    </source>
</evidence>
<comment type="caution">
    <text evidence="1">The sequence shown here is derived from an EMBL/GenBank/DDBJ whole genome shotgun (WGS) entry which is preliminary data.</text>
</comment>
<sequence>MNHKLLKALNKLYKYPNYDYDREREVSLYLLDTLSPADRELLEQHHWQANDIGHITHDSVIQSLTTMQANANLSWKVIAAAFVTGVGGSFPRGISPLTSYHQMLHTRPHRYEEAERFRFCKVCGFNHNDEGWTNASYIRYAIHLGNVYGNSPIGAYVDITEFAQIIKNEPIIPSSEDIAVFNRLLRSLAEAPEDETPGKYEKRLTSMKLVKGTAGVRRGILQSLATVGILPNQVLELQADRWSNREDIVNGELQLNNTRGRSDMEMPWAGWYGGLGVDWDKAQLLFGEWIQP</sequence>
<proteinExistence type="predicted"/>
<dbReference type="EMBL" id="MPTB01000071">
    <property type="protein sequence ID" value="OMD37164.1"/>
    <property type="molecule type" value="Genomic_DNA"/>
</dbReference>